<dbReference type="AlphaFoldDB" id="A0A923S991"/>
<dbReference type="EMBL" id="JACORT010000001">
    <property type="protein sequence ID" value="MBC5781509.1"/>
    <property type="molecule type" value="Genomic_DNA"/>
</dbReference>
<sequence length="115" mass="12091">MTPLPGVPARFFTFRAECPIEVLALTQMLGLACDVPDEIDVHPGPPDPVTGVIDVELCVPGTITREVLLASMQTVPDSHLMQQTLRELVPAASPLEPDGPQPAGTPGDPPSSNAM</sequence>
<evidence type="ECO:0000313" key="3">
    <source>
        <dbReference type="Proteomes" id="UP000608513"/>
    </source>
</evidence>
<accession>A0A923S991</accession>
<evidence type="ECO:0000256" key="1">
    <source>
        <dbReference type="SAM" id="MobiDB-lite"/>
    </source>
</evidence>
<reference evidence="2" key="1">
    <citation type="submission" date="2020-08" db="EMBL/GenBank/DDBJ databases">
        <title>Ramlibacter sp. USB13 16S ribosomal RNA gene genome sequencing and assembly.</title>
        <authorList>
            <person name="Kang M."/>
        </authorList>
    </citation>
    <scope>NUCLEOTIDE SEQUENCE</scope>
    <source>
        <strain evidence="2">USB13</strain>
    </source>
</reference>
<name>A0A923S991_9BURK</name>
<dbReference type="RefSeq" id="WP_187074264.1">
    <property type="nucleotide sequence ID" value="NZ_JACORT010000001.1"/>
</dbReference>
<dbReference type="Proteomes" id="UP000608513">
    <property type="component" value="Unassembled WGS sequence"/>
</dbReference>
<protein>
    <submittedName>
        <fullName evidence="2">Uncharacterized protein</fullName>
    </submittedName>
</protein>
<evidence type="ECO:0000313" key="2">
    <source>
        <dbReference type="EMBL" id="MBC5781509.1"/>
    </source>
</evidence>
<comment type="caution">
    <text evidence="2">The sequence shown here is derived from an EMBL/GenBank/DDBJ whole genome shotgun (WGS) entry which is preliminary data.</text>
</comment>
<feature type="region of interest" description="Disordered" evidence="1">
    <location>
        <begin position="82"/>
        <end position="115"/>
    </location>
</feature>
<proteinExistence type="predicted"/>
<organism evidence="2 3">
    <name type="scientific">Ramlibacter cellulosilyticus</name>
    <dbReference type="NCBI Taxonomy" id="2764187"/>
    <lineage>
        <taxon>Bacteria</taxon>
        <taxon>Pseudomonadati</taxon>
        <taxon>Pseudomonadota</taxon>
        <taxon>Betaproteobacteria</taxon>
        <taxon>Burkholderiales</taxon>
        <taxon>Comamonadaceae</taxon>
        <taxon>Ramlibacter</taxon>
    </lineage>
</organism>
<keyword evidence="3" id="KW-1185">Reference proteome</keyword>
<gene>
    <name evidence="2" type="ORF">H8N03_01050</name>
</gene>